<evidence type="ECO:0000256" key="18">
    <source>
        <dbReference type="SAM" id="Phobius"/>
    </source>
</evidence>
<comment type="subcellular location">
    <subcellularLocation>
        <location evidence="3">Cell membrane</location>
        <topology evidence="3">Multi-pass membrane protein</topology>
    </subcellularLocation>
</comment>
<evidence type="ECO:0000256" key="9">
    <source>
        <dbReference type="ARBA" id="ARBA00022692"/>
    </source>
</evidence>
<dbReference type="InterPro" id="IPR048307">
    <property type="entry name" value="STT3_N"/>
</dbReference>
<feature type="transmembrane region" description="Helical" evidence="18">
    <location>
        <begin position="302"/>
        <end position="322"/>
    </location>
</feature>
<name>E7QYY2_HALPU</name>
<organism evidence="22 24">
    <name type="scientific">Haladaptatus paucihalophilus DX253</name>
    <dbReference type="NCBI Taxonomy" id="797209"/>
    <lineage>
        <taxon>Archaea</taxon>
        <taxon>Methanobacteriati</taxon>
        <taxon>Methanobacteriota</taxon>
        <taxon>Stenosarchaea group</taxon>
        <taxon>Halobacteria</taxon>
        <taxon>Halobacteriales</taxon>
        <taxon>Haladaptataceae</taxon>
        <taxon>Haladaptatus</taxon>
    </lineage>
</organism>
<dbReference type="EMBL" id="AEMG01000028">
    <property type="protein sequence ID" value="EFW90398.1"/>
    <property type="molecule type" value="Genomic_DNA"/>
</dbReference>
<evidence type="ECO:0000313" key="25">
    <source>
        <dbReference type="Proteomes" id="UP000184203"/>
    </source>
</evidence>
<dbReference type="EMBL" id="FRAN01000001">
    <property type="protein sequence ID" value="SHK03357.1"/>
    <property type="molecule type" value="Genomic_DNA"/>
</dbReference>
<dbReference type="GO" id="GO:0046872">
    <property type="term" value="F:metal ion binding"/>
    <property type="evidence" value="ECO:0007669"/>
    <property type="project" value="UniProtKB-KW"/>
</dbReference>
<keyword evidence="13 18" id="KW-0472">Membrane</keyword>
<dbReference type="PANTHER" id="PTHR13872:SF1">
    <property type="entry name" value="DOLICHYL-DIPHOSPHOOLIGOSACCHARIDE--PROTEIN GLYCOSYLTRANSFERASE SUBUNIT STT3B"/>
    <property type="match status" value="1"/>
</dbReference>
<dbReference type="RefSeq" id="WP_007982906.1">
    <property type="nucleotide sequence ID" value="NZ_AEMG01000028.1"/>
</dbReference>
<evidence type="ECO:0000313" key="22">
    <source>
        <dbReference type="EMBL" id="EFW90398.1"/>
    </source>
</evidence>
<comment type="similarity">
    <text evidence="5">Belongs to the STT3 family.</text>
</comment>
<dbReference type="InterPro" id="IPR054479">
    <property type="entry name" value="AglB-like_core"/>
</dbReference>
<accession>E7QYY2</accession>
<keyword evidence="14" id="KW-0464">Manganese</keyword>
<gene>
    <name evidence="23" type="ORF">SAMN05444342_0345</name>
    <name evidence="22" type="ORF">ZOD2009_20113</name>
</gene>
<feature type="domain" description="Archaeal glycosylation protein B peripheral" evidence="20">
    <location>
        <begin position="833"/>
        <end position="933"/>
    </location>
</feature>
<dbReference type="InterPro" id="IPR041154">
    <property type="entry name" value="AglB_P1"/>
</dbReference>
<evidence type="ECO:0000313" key="24">
    <source>
        <dbReference type="Proteomes" id="UP000003751"/>
    </source>
</evidence>
<evidence type="ECO:0000259" key="19">
    <source>
        <dbReference type="Pfam" id="PF02516"/>
    </source>
</evidence>
<dbReference type="GO" id="GO:0005886">
    <property type="term" value="C:plasma membrane"/>
    <property type="evidence" value="ECO:0007669"/>
    <property type="project" value="UniProtKB-SubCell"/>
</dbReference>
<dbReference type="Pfam" id="PF18079">
    <property type="entry name" value="AglB_L1"/>
    <property type="match status" value="1"/>
</dbReference>
<evidence type="ECO:0000256" key="7">
    <source>
        <dbReference type="ARBA" id="ARBA00022676"/>
    </source>
</evidence>
<reference evidence="22 24" key="1">
    <citation type="journal article" date="2014" name="ISME J.">
        <title>Trehalose/2-sulfotrehalose biosynthesis and glycine-betaine uptake are widely spread mechanisms for osmoadaptation in the Halobacteriales.</title>
        <authorList>
            <person name="Youssef N.H."/>
            <person name="Savage-Ashlock K.N."/>
            <person name="McCully A.L."/>
            <person name="Luedtke B."/>
            <person name="Shaw E.I."/>
            <person name="Hoff W.D."/>
            <person name="Elshahed M.S."/>
        </authorList>
    </citation>
    <scope>NUCLEOTIDE SEQUENCE [LARGE SCALE GENOMIC DNA]</scope>
    <source>
        <strain evidence="22 24">DX253</strain>
    </source>
</reference>
<dbReference type="Pfam" id="PF22627">
    <property type="entry name" value="AglB_core-like"/>
    <property type="match status" value="1"/>
</dbReference>
<evidence type="ECO:0000256" key="2">
    <source>
        <dbReference type="ARBA" id="ARBA00001946"/>
    </source>
</evidence>
<sequence length="1021" mass="110326">MSQGTEQVEDSSTPTDSVLDQIEDWYHVPVLAVLLGFMLWVRLQSYDNFVRNGEVFFSGNDAWYHLRQVQYTVSHWPATMPFDPWTYYPFGTSVGQFGTLYDQIVATVALIVGLGDPSQKTVALTLLVAPAVFGTLVAVPTYLIGKRLSGRLGGLFGVLVLALIPGVFLNRGLVGFSDHNIVEPFFQAFAVLAMMVAVSVAERERPVFELLADRDFAAVRRPLGYGILAGIATALYLWVWPPGVLLIGIFGVFFLLKLTADYVRGVSPDHLAFVASVSMSVTGLLLLVPFGTATFSATKFSLLQPLMAFAIAVGSGFMAWLAREWDDRDLMTTGYPVAIFGILVVGALGVYVALPNLFNLIQNNLVRFVGFNAGAAQRTIGEAKPFLNGGQSLTAAVVPQYGLMFFTAIVGALVMVWRALSADEHEGEKFLVLVWSAFIVAAAFTQVRFNYYLAVPVAVLNAYLLGWVLGFVGIGDSASETIRNVEAYQVLAVVFVVMLVVPALVVPVQVSGTQTYTAQTVGNNTGPGSVTQWEGSLQWMQENTPQEGNLGGAGNSMNYYGTYTQDDGDFDYPDGSYGVMSWWDYGHWITVNGERIPNANPFQEGATTAANYLLAQNESQANAVLDSLGDKNEETRYVMVDWKMVETKGRQGNVKFFAPTVFNENVSQSTFMDYILVGGQGNYVVQHKQAYYETQMVRLYKYGGSSVEPKPIVLDWDVGTGTQNGQQITYKQNPQGPNETVVRTFDTMKEAREFVAKDGSSQIGGIGPYPSERIPALQHYRVVKESKSQSTSVYSHYQVLSQRLQLLQQGGASGQDFLRTSPAWVKTFERVPGATVQGTGPADTTITASVKMNSPDGGTFTYTQQAKTDDDGTFTMTLPYSTTGYEKWGTEKGYTNVSVRAVGPYEFSTPKTFGDDGITFKNATAQVTEGQVIGENTNPVTVSVDQQQTLPVGGANNSTGNSSSGPANAGNSTSGNTTAGNGTVGANDSTNSSSLPSPAAPSTRAGLVGTFAAAMVVARRD</sequence>
<proteinExistence type="inferred from homology"/>
<keyword evidence="11" id="KW-0460">Magnesium</keyword>
<dbReference type="AlphaFoldDB" id="E7QYY2"/>
<evidence type="ECO:0000256" key="16">
    <source>
        <dbReference type="ARBA" id="ARBA00034066"/>
    </source>
</evidence>
<feature type="transmembrane region" description="Helical" evidence="18">
    <location>
        <begin position="222"/>
        <end position="239"/>
    </location>
</feature>
<reference evidence="25" key="2">
    <citation type="submission" date="2016-11" db="EMBL/GenBank/DDBJ databases">
        <authorList>
            <person name="Varghese N."/>
            <person name="Submissions S."/>
        </authorList>
    </citation>
    <scope>NUCLEOTIDE SEQUENCE [LARGE SCALE GENOMIC DNA]</scope>
    <source>
        <strain evidence="25">DX253</strain>
    </source>
</reference>
<feature type="transmembrane region" description="Helical" evidence="18">
    <location>
        <begin position="121"/>
        <end position="145"/>
    </location>
</feature>
<evidence type="ECO:0000256" key="14">
    <source>
        <dbReference type="ARBA" id="ARBA00023211"/>
    </source>
</evidence>
<evidence type="ECO:0000259" key="20">
    <source>
        <dbReference type="Pfam" id="PF18079"/>
    </source>
</evidence>
<evidence type="ECO:0000256" key="15">
    <source>
        <dbReference type="ARBA" id="ARBA00030679"/>
    </source>
</evidence>
<evidence type="ECO:0000256" key="17">
    <source>
        <dbReference type="SAM" id="MobiDB-lite"/>
    </source>
</evidence>
<feature type="transmembrane region" description="Helical" evidence="18">
    <location>
        <begin position="270"/>
        <end position="290"/>
    </location>
</feature>
<feature type="compositionally biased region" description="Low complexity" evidence="17">
    <location>
        <begin position="953"/>
        <end position="1003"/>
    </location>
</feature>
<evidence type="ECO:0000256" key="1">
    <source>
        <dbReference type="ARBA" id="ARBA00001936"/>
    </source>
</evidence>
<evidence type="ECO:0000256" key="8">
    <source>
        <dbReference type="ARBA" id="ARBA00022679"/>
    </source>
</evidence>
<reference evidence="23" key="3">
    <citation type="submission" date="2016-11" db="EMBL/GenBank/DDBJ databases">
        <authorList>
            <person name="Jaros S."/>
            <person name="Januszkiewicz K."/>
            <person name="Wedrychowicz H."/>
        </authorList>
    </citation>
    <scope>NUCLEOTIDE SEQUENCE [LARGE SCALE GENOMIC DNA]</scope>
    <source>
        <strain evidence="23">DX253</strain>
    </source>
</reference>
<comment type="pathway">
    <text evidence="4">Protein modification; protein glycosylation.</text>
</comment>
<feature type="transmembrane region" description="Helical" evidence="18">
    <location>
        <begin position="97"/>
        <end position="115"/>
    </location>
</feature>
<evidence type="ECO:0000256" key="12">
    <source>
        <dbReference type="ARBA" id="ARBA00022989"/>
    </source>
</evidence>
<evidence type="ECO:0000256" key="3">
    <source>
        <dbReference type="ARBA" id="ARBA00004651"/>
    </source>
</evidence>
<feature type="transmembrane region" description="Helical" evidence="18">
    <location>
        <begin position="453"/>
        <end position="475"/>
    </location>
</feature>
<dbReference type="InterPro" id="IPR003674">
    <property type="entry name" value="Oligo_trans_STT3"/>
</dbReference>
<keyword evidence="12 18" id="KW-1133">Transmembrane helix</keyword>
<dbReference type="PANTHER" id="PTHR13872">
    <property type="entry name" value="DOLICHYL-DIPHOSPHOOLIGOSACCHARIDE--PROTEIN GLYCOSYLTRANSFERASE SUBUNIT"/>
    <property type="match status" value="1"/>
</dbReference>
<keyword evidence="10" id="KW-0479">Metal-binding</keyword>
<feature type="region of interest" description="Disordered" evidence="17">
    <location>
        <begin position="950"/>
        <end position="1004"/>
    </location>
</feature>
<dbReference type="NCBIfam" id="TIGR04154">
    <property type="entry name" value="archaeo_STT3"/>
    <property type="match status" value="1"/>
</dbReference>
<keyword evidence="8 22" id="KW-0808">Transferase</keyword>
<comment type="catalytic activity">
    <reaction evidence="16">
        <text>an archaeal dolichyl phosphooligosaccharide + [protein]-L-asparagine = an archaeal dolichyl phosphate + a glycoprotein with the oligosaccharide chain attached by N-beta-D-glycosyl linkage to a protein L-asparagine.</text>
        <dbReference type="EC" id="2.4.99.21"/>
    </reaction>
</comment>
<feature type="domain" description="Oligosaccharyl transferase STT3 N-terminal" evidence="19">
    <location>
        <begin position="50"/>
        <end position="501"/>
    </location>
</feature>
<evidence type="ECO:0000256" key="6">
    <source>
        <dbReference type="ARBA" id="ARBA00012602"/>
    </source>
</evidence>
<feature type="transmembrane region" description="Helical" evidence="18">
    <location>
        <begin position="181"/>
        <end position="201"/>
    </location>
</feature>
<dbReference type="PATRIC" id="fig|797209.4.peg.3936"/>
<feature type="transmembrane region" description="Helical" evidence="18">
    <location>
        <begin position="487"/>
        <end position="506"/>
    </location>
</feature>
<dbReference type="EC" id="2.4.99.21" evidence="6"/>
<dbReference type="STRING" id="797209.GCA_000376445_00593"/>
<dbReference type="Gene3D" id="3.40.50.12610">
    <property type="match status" value="1"/>
</dbReference>
<comment type="cofactor">
    <cofactor evidence="2">
        <name>Mg(2+)</name>
        <dbReference type="ChEBI" id="CHEBI:18420"/>
    </cofactor>
</comment>
<evidence type="ECO:0000256" key="10">
    <source>
        <dbReference type="ARBA" id="ARBA00022723"/>
    </source>
</evidence>
<keyword evidence="9 18" id="KW-0812">Transmembrane</keyword>
<dbReference type="OrthoDB" id="82393at2157"/>
<dbReference type="Proteomes" id="UP000003751">
    <property type="component" value="Unassembled WGS sequence"/>
</dbReference>
<evidence type="ECO:0000259" key="21">
    <source>
        <dbReference type="Pfam" id="PF22627"/>
    </source>
</evidence>
<keyword evidence="25" id="KW-1185">Reference proteome</keyword>
<feature type="transmembrane region" description="Helical" evidence="18">
    <location>
        <begin position="430"/>
        <end position="447"/>
    </location>
</feature>
<feature type="transmembrane region" description="Helical" evidence="18">
    <location>
        <begin position="401"/>
        <end position="418"/>
    </location>
</feature>
<keyword evidence="7" id="KW-0328">Glycosyltransferase</keyword>
<evidence type="ECO:0000256" key="13">
    <source>
        <dbReference type="ARBA" id="ARBA00023136"/>
    </source>
</evidence>
<feature type="transmembrane region" description="Helical" evidence="18">
    <location>
        <begin position="25"/>
        <end position="43"/>
    </location>
</feature>
<dbReference type="Pfam" id="PF02516">
    <property type="entry name" value="STT3"/>
    <property type="match status" value="1"/>
</dbReference>
<evidence type="ECO:0000256" key="5">
    <source>
        <dbReference type="ARBA" id="ARBA00010810"/>
    </source>
</evidence>
<dbReference type="eggNOG" id="arCOG02043">
    <property type="taxonomic scope" value="Archaea"/>
</dbReference>
<comment type="cofactor">
    <cofactor evidence="1">
        <name>Mn(2+)</name>
        <dbReference type="ChEBI" id="CHEBI:29035"/>
    </cofactor>
</comment>
<evidence type="ECO:0000256" key="4">
    <source>
        <dbReference type="ARBA" id="ARBA00004922"/>
    </source>
</evidence>
<dbReference type="GO" id="GO:0004576">
    <property type="term" value="F:oligosaccharyl transferase activity"/>
    <property type="evidence" value="ECO:0007669"/>
    <property type="project" value="InterPro"/>
</dbReference>
<dbReference type="Gene3D" id="2.60.40.3390">
    <property type="match status" value="1"/>
</dbReference>
<dbReference type="Proteomes" id="UP000184203">
    <property type="component" value="Unassembled WGS sequence"/>
</dbReference>
<evidence type="ECO:0000313" key="23">
    <source>
        <dbReference type="EMBL" id="SHK03357.1"/>
    </source>
</evidence>
<feature type="transmembrane region" description="Helical" evidence="18">
    <location>
        <begin position="334"/>
        <end position="354"/>
    </location>
</feature>
<dbReference type="InterPro" id="IPR026410">
    <property type="entry name" value="OlisacTrfase_arch"/>
</dbReference>
<dbReference type="UniPathway" id="UPA00378"/>
<evidence type="ECO:0000256" key="11">
    <source>
        <dbReference type="ARBA" id="ARBA00022842"/>
    </source>
</evidence>
<feature type="transmembrane region" description="Helical" evidence="18">
    <location>
        <begin position="152"/>
        <end position="169"/>
    </location>
</feature>
<protein>
    <recommendedName>
        <fullName evidence="6">dolichyl-phosphooligosaccharide-protein glycotransferase</fullName>
        <ecNumber evidence="6">2.4.99.21</ecNumber>
    </recommendedName>
    <alternativeName>
        <fullName evidence="15">Oligosaccharyl transferase</fullName>
    </alternativeName>
</protein>
<feature type="domain" description="AglB-like core" evidence="21">
    <location>
        <begin position="531"/>
        <end position="644"/>
    </location>
</feature>